<sequence>MSGIAGRVAVITGAASGIGLSVAQLFAERGAHIVGVDLAEAVNESVAGLPGDGHHAMVADLTASGAADAVAQQAVAAAGGIDILVNCAGIARLAPALEVEDADWDAVLAVNLTASFRMARAAGRVMTAAGYGRIVTIASQAALIALDQHVAYSASKAGILGMTKVLAREWAPHGVTVNAISPTVVDTPLAQLAWAGERGEAFRKLIPVGRFAQPHEVAALIAFLADEDAAMITGENVVIDGGYTAV</sequence>
<dbReference type="NCBIfam" id="NF005309">
    <property type="entry name" value="PRK06841.1"/>
    <property type="match status" value="1"/>
</dbReference>
<dbReference type="PRINTS" id="PR00080">
    <property type="entry name" value="SDRFAMILY"/>
</dbReference>
<keyword evidence="2" id="KW-0560">Oxidoreductase</keyword>
<protein>
    <submittedName>
        <fullName evidence="3">D-threitol dehydrogenase</fullName>
    </submittedName>
</protein>
<gene>
    <name evidence="3" type="primary">kduD</name>
    <name evidence="3" type="ORF">GCM10025881_25910</name>
</gene>
<evidence type="ECO:0000256" key="2">
    <source>
        <dbReference type="ARBA" id="ARBA00023002"/>
    </source>
</evidence>
<evidence type="ECO:0000256" key="1">
    <source>
        <dbReference type="ARBA" id="ARBA00006484"/>
    </source>
</evidence>
<dbReference type="PRINTS" id="PR00081">
    <property type="entry name" value="GDHRDH"/>
</dbReference>
<name>A0ABQ6K738_9MICO</name>
<dbReference type="InterPro" id="IPR020904">
    <property type="entry name" value="Sc_DH/Rdtase_CS"/>
</dbReference>
<keyword evidence="4" id="KW-1185">Reference proteome</keyword>
<dbReference type="SUPFAM" id="SSF51735">
    <property type="entry name" value="NAD(P)-binding Rossmann-fold domains"/>
    <property type="match status" value="1"/>
</dbReference>
<accession>A0ABQ6K738</accession>
<dbReference type="Proteomes" id="UP001157034">
    <property type="component" value="Unassembled WGS sequence"/>
</dbReference>
<dbReference type="Gene3D" id="3.40.50.720">
    <property type="entry name" value="NAD(P)-binding Rossmann-like Domain"/>
    <property type="match status" value="1"/>
</dbReference>
<reference evidence="4" key="1">
    <citation type="journal article" date="2019" name="Int. J. Syst. Evol. Microbiol.">
        <title>The Global Catalogue of Microorganisms (GCM) 10K type strain sequencing project: providing services to taxonomists for standard genome sequencing and annotation.</title>
        <authorList>
            <consortium name="The Broad Institute Genomics Platform"/>
            <consortium name="The Broad Institute Genome Sequencing Center for Infectious Disease"/>
            <person name="Wu L."/>
            <person name="Ma J."/>
        </authorList>
    </citation>
    <scope>NUCLEOTIDE SEQUENCE [LARGE SCALE GENOMIC DNA]</scope>
    <source>
        <strain evidence="4">NBRC 108894</strain>
    </source>
</reference>
<dbReference type="CDD" id="cd05233">
    <property type="entry name" value="SDR_c"/>
    <property type="match status" value="1"/>
</dbReference>
<dbReference type="EMBL" id="BSVB01000001">
    <property type="protein sequence ID" value="GMA95767.1"/>
    <property type="molecule type" value="Genomic_DNA"/>
</dbReference>
<comment type="similarity">
    <text evidence="1">Belongs to the short-chain dehydrogenases/reductases (SDR) family.</text>
</comment>
<dbReference type="InterPro" id="IPR002347">
    <property type="entry name" value="SDR_fam"/>
</dbReference>
<proteinExistence type="inferred from homology"/>
<dbReference type="Pfam" id="PF13561">
    <property type="entry name" value="adh_short_C2"/>
    <property type="match status" value="1"/>
</dbReference>
<dbReference type="InterPro" id="IPR036291">
    <property type="entry name" value="NAD(P)-bd_dom_sf"/>
</dbReference>
<dbReference type="PANTHER" id="PTHR42760:SF115">
    <property type="entry name" value="3-OXOACYL-[ACYL-CARRIER-PROTEIN] REDUCTASE FABG"/>
    <property type="match status" value="1"/>
</dbReference>
<evidence type="ECO:0000313" key="4">
    <source>
        <dbReference type="Proteomes" id="UP001157034"/>
    </source>
</evidence>
<dbReference type="PROSITE" id="PS00061">
    <property type="entry name" value="ADH_SHORT"/>
    <property type="match status" value="1"/>
</dbReference>
<organism evidence="3 4">
    <name type="scientific">Pseudolysinimonas kribbensis</name>
    <dbReference type="NCBI Taxonomy" id="433641"/>
    <lineage>
        <taxon>Bacteria</taxon>
        <taxon>Bacillati</taxon>
        <taxon>Actinomycetota</taxon>
        <taxon>Actinomycetes</taxon>
        <taxon>Micrococcales</taxon>
        <taxon>Microbacteriaceae</taxon>
        <taxon>Pseudolysinimonas</taxon>
    </lineage>
</organism>
<comment type="caution">
    <text evidence="3">The sequence shown here is derived from an EMBL/GenBank/DDBJ whole genome shotgun (WGS) entry which is preliminary data.</text>
</comment>
<evidence type="ECO:0000313" key="3">
    <source>
        <dbReference type="EMBL" id="GMA95767.1"/>
    </source>
</evidence>
<dbReference type="RefSeq" id="WP_284254481.1">
    <property type="nucleotide sequence ID" value="NZ_BAAAQO010000001.1"/>
</dbReference>
<dbReference type="PANTHER" id="PTHR42760">
    <property type="entry name" value="SHORT-CHAIN DEHYDROGENASES/REDUCTASES FAMILY MEMBER"/>
    <property type="match status" value="1"/>
</dbReference>